<evidence type="ECO:0000313" key="1">
    <source>
        <dbReference type="EMBL" id="KKQ02066.1"/>
    </source>
</evidence>
<dbReference type="STRING" id="1618480.US11_C0001G0025"/>
<evidence type="ECO:0000313" key="2">
    <source>
        <dbReference type="Proteomes" id="UP000034344"/>
    </source>
</evidence>
<organism evidence="1 2">
    <name type="scientific">Candidatus Roizmanbacteria bacterium GW2011_GWA2_36_23</name>
    <dbReference type="NCBI Taxonomy" id="1618480"/>
    <lineage>
        <taxon>Bacteria</taxon>
        <taxon>Candidatus Roizmaniibacteriota</taxon>
    </lineage>
</organism>
<gene>
    <name evidence="1" type="ORF">US11_C0001G0025</name>
</gene>
<reference evidence="1 2" key="1">
    <citation type="journal article" date="2015" name="Nature">
        <title>rRNA introns, odd ribosomes, and small enigmatic genomes across a large radiation of phyla.</title>
        <authorList>
            <person name="Brown C.T."/>
            <person name="Hug L.A."/>
            <person name="Thomas B.C."/>
            <person name="Sharon I."/>
            <person name="Castelle C.J."/>
            <person name="Singh A."/>
            <person name="Wilkins M.J."/>
            <person name="Williams K.H."/>
            <person name="Banfield J.F."/>
        </authorList>
    </citation>
    <scope>NUCLEOTIDE SEQUENCE [LARGE SCALE GENOMIC DNA]</scope>
</reference>
<accession>A0A0G0HDP5</accession>
<name>A0A0G0HDP5_9BACT</name>
<protein>
    <submittedName>
        <fullName evidence="1">Uncharacterized protein</fullName>
    </submittedName>
</protein>
<dbReference type="AlphaFoldDB" id="A0A0G0HDP5"/>
<comment type="caution">
    <text evidence="1">The sequence shown here is derived from an EMBL/GenBank/DDBJ whole genome shotgun (WGS) entry which is preliminary data.</text>
</comment>
<proteinExistence type="predicted"/>
<sequence length="59" mass="6936">MCFIRPLQIIKIKGNEVVLENGIKAYYDRKIGVLKRKDKVLVYGNLVMQKVNKLNTYHE</sequence>
<dbReference type="Proteomes" id="UP000034344">
    <property type="component" value="Unassembled WGS sequence"/>
</dbReference>
<dbReference type="EMBL" id="LBRS01000001">
    <property type="protein sequence ID" value="KKQ02066.1"/>
    <property type="molecule type" value="Genomic_DNA"/>
</dbReference>